<sequence>MGQPLRLAHDAGLDRLLALSLLTIDALDRTVACDAALALHLQPDNLVLFAQNGEDHCAVGSQVSAALQHGYSHHSHPPIPNPHTDHTYRRLHLATSSCDEHPHSGGSAAERRPPRQGQEPVRHRHHGRRTVRIQRPDHRGPRAVQQHQGGAKVLEEVGVRTSATEQYVIQKSRREFDSTIISTDIISTEFAKPFTPPTASQILCFKSHNYMGEPHPVERKVVLTVKVSDIKLTDTERHKLLLLCGPRYNPERDELKFSAERFPYRPQNKKYLSDLFDRVVEEAK</sequence>
<dbReference type="EMBL" id="RBNI01022429">
    <property type="protein sequence ID" value="RUO96249.1"/>
    <property type="molecule type" value="Genomic_DNA"/>
</dbReference>
<dbReference type="PANTHER" id="PTHR13490:SF0">
    <property type="entry name" value="SMALL RIBOSOMAL SUBUNIT PROTEIN MS35"/>
    <property type="match status" value="1"/>
</dbReference>
<dbReference type="Proteomes" id="UP000268093">
    <property type="component" value="Unassembled WGS sequence"/>
</dbReference>
<dbReference type="InterPro" id="IPR039848">
    <property type="entry name" value="Ribosomal_mS35_mt"/>
</dbReference>
<reference evidence="3 4" key="1">
    <citation type="journal article" date="2018" name="New Phytol.">
        <title>Phylogenomics of Endogonaceae and evolution of mycorrhizas within Mucoromycota.</title>
        <authorList>
            <person name="Chang Y."/>
            <person name="Desiro A."/>
            <person name="Na H."/>
            <person name="Sandor L."/>
            <person name="Lipzen A."/>
            <person name="Clum A."/>
            <person name="Barry K."/>
            <person name="Grigoriev I.V."/>
            <person name="Martin F.M."/>
            <person name="Stajich J.E."/>
            <person name="Smith M.E."/>
            <person name="Bonito G."/>
            <person name="Spatafora J.W."/>
        </authorList>
    </citation>
    <scope>NUCLEOTIDE SEQUENCE [LARGE SCALE GENOMIC DNA]</scope>
    <source>
        <strain evidence="3 4">GMNB39</strain>
    </source>
</reference>
<keyword evidence="4" id="KW-1185">Reference proteome</keyword>
<dbReference type="OrthoDB" id="283424at2759"/>
<evidence type="ECO:0000313" key="3">
    <source>
        <dbReference type="EMBL" id="RUO96249.1"/>
    </source>
</evidence>
<feature type="domain" description="Small ribosomal subunit protein mS35 mitochondrial conserved" evidence="2">
    <location>
        <begin position="193"/>
        <end position="284"/>
    </location>
</feature>
<feature type="compositionally biased region" description="Basic residues" evidence="1">
    <location>
        <begin position="122"/>
        <end position="132"/>
    </location>
</feature>
<dbReference type="GO" id="GO:0003735">
    <property type="term" value="F:structural constituent of ribosome"/>
    <property type="evidence" value="ECO:0007669"/>
    <property type="project" value="InterPro"/>
</dbReference>
<proteinExistence type="predicted"/>
<evidence type="ECO:0000313" key="4">
    <source>
        <dbReference type="Proteomes" id="UP000268093"/>
    </source>
</evidence>
<feature type="non-terminal residue" evidence="3">
    <location>
        <position position="284"/>
    </location>
</feature>
<evidence type="ECO:0000256" key="1">
    <source>
        <dbReference type="SAM" id="MobiDB-lite"/>
    </source>
</evidence>
<feature type="region of interest" description="Disordered" evidence="1">
    <location>
        <begin position="97"/>
        <end position="149"/>
    </location>
</feature>
<evidence type="ECO:0000259" key="2">
    <source>
        <dbReference type="Pfam" id="PF10213"/>
    </source>
</evidence>
<dbReference type="GO" id="GO:0032543">
    <property type="term" value="P:mitochondrial translation"/>
    <property type="evidence" value="ECO:0007669"/>
    <property type="project" value="InterPro"/>
</dbReference>
<feature type="compositionally biased region" description="Basic and acidic residues" evidence="1">
    <location>
        <begin position="98"/>
        <end position="113"/>
    </location>
</feature>
<name>A0A433A0T9_9FUNG</name>
<dbReference type="GO" id="GO:0005763">
    <property type="term" value="C:mitochondrial small ribosomal subunit"/>
    <property type="evidence" value="ECO:0007669"/>
    <property type="project" value="TreeGrafter"/>
</dbReference>
<comment type="caution">
    <text evidence="3">The sequence shown here is derived from an EMBL/GenBank/DDBJ whole genome shotgun (WGS) entry which is preliminary data.</text>
</comment>
<gene>
    <name evidence="3" type="ORF">BC936DRAFT_142352</name>
</gene>
<dbReference type="InterPro" id="IPR019349">
    <property type="entry name" value="Ribosomal_mS35_mit"/>
</dbReference>
<protein>
    <submittedName>
        <fullName evidence="3">Mitochondrial ribosomal subunit protein-domain-containing protein</fullName>
    </submittedName>
</protein>
<dbReference type="Pfam" id="PF10213">
    <property type="entry name" value="MRP-S28"/>
    <property type="match status" value="1"/>
</dbReference>
<dbReference type="PANTHER" id="PTHR13490">
    <property type="entry name" value="MITOCHONDRIAL 28S RIBOSOMAL PROTEIN S28"/>
    <property type="match status" value="1"/>
</dbReference>
<accession>A0A433A0T9</accession>
<dbReference type="AlphaFoldDB" id="A0A433A0T9"/>
<organism evidence="3 4">
    <name type="scientific">Jimgerdemannia flammicorona</name>
    <dbReference type="NCBI Taxonomy" id="994334"/>
    <lineage>
        <taxon>Eukaryota</taxon>
        <taxon>Fungi</taxon>
        <taxon>Fungi incertae sedis</taxon>
        <taxon>Mucoromycota</taxon>
        <taxon>Mucoromycotina</taxon>
        <taxon>Endogonomycetes</taxon>
        <taxon>Endogonales</taxon>
        <taxon>Endogonaceae</taxon>
        <taxon>Jimgerdemannia</taxon>
    </lineage>
</organism>